<comment type="caution">
    <text evidence="1">The sequence shown here is derived from an EMBL/GenBank/DDBJ whole genome shotgun (WGS) entry which is preliminary data.</text>
</comment>
<name>A0AAV7QQB9_PLEWA</name>
<dbReference type="Proteomes" id="UP001066276">
    <property type="component" value="Chromosome 6"/>
</dbReference>
<dbReference type="AlphaFoldDB" id="A0AAV7QQB9"/>
<keyword evidence="2" id="KW-1185">Reference proteome</keyword>
<evidence type="ECO:0000313" key="2">
    <source>
        <dbReference type="Proteomes" id="UP001066276"/>
    </source>
</evidence>
<reference evidence="1" key="1">
    <citation type="journal article" date="2022" name="bioRxiv">
        <title>Sequencing and chromosome-scale assembly of the giantPleurodeles waltlgenome.</title>
        <authorList>
            <person name="Brown T."/>
            <person name="Elewa A."/>
            <person name="Iarovenko S."/>
            <person name="Subramanian E."/>
            <person name="Araus A.J."/>
            <person name="Petzold A."/>
            <person name="Susuki M."/>
            <person name="Suzuki K.-i.T."/>
            <person name="Hayashi T."/>
            <person name="Toyoda A."/>
            <person name="Oliveira C."/>
            <person name="Osipova E."/>
            <person name="Leigh N.D."/>
            <person name="Simon A."/>
            <person name="Yun M.H."/>
        </authorList>
    </citation>
    <scope>NUCLEOTIDE SEQUENCE</scope>
    <source>
        <strain evidence="1">20211129_DDA</strain>
        <tissue evidence="1">Liver</tissue>
    </source>
</reference>
<organism evidence="1 2">
    <name type="scientific">Pleurodeles waltl</name>
    <name type="common">Iberian ribbed newt</name>
    <dbReference type="NCBI Taxonomy" id="8319"/>
    <lineage>
        <taxon>Eukaryota</taxon>
        <taxon>Metazoa</taxon>
        <taxon>Chordata</taxon>
        <taxon>Craniata</taxon>
        <taxon>Vertebrata</taxon>
        <taxon>Euteleostomi</taxon>
        <taxon>Amphibia</taxon>
        <taxon>Batrachia</taxon>
        <taxon>Caudata</taxon>
        <taxon>Salamandroidea</taxon>
        <taxon>Salamandridae</taxon>
        <taxon>Pleurodelinae</taxon>
        <taxon>Pleurodeles</taxon>
    </lineage>
</organism>
<sequence>MVKIRVFDSIAIDRVPDVNDVVAAIVEGYAINVVIKAISIDKSDKGDIHVAADDGLVNIDVANMLVLDEVFLWLSLMKIWVVEKLSPLMVKIRVFDSIAIDRVPDVNDVVAAIAEGYAINVVIKAISIDKSDKGDIHVAADDGLVNIDVANMLVLNEVFLWLSLLKCYLGISSF</sequence>
<accession>A0AAV7QQB9</accession>
<evidence type="ECO:0000313" key="1">
    <source>
        <dbReference type="EMBL" id="KAJ1142666.1"/>
    </source>
</evidence>
<gene>
    <name evidence="1" type="ORF">NDU88_008979</name>
</gene>
<protein>
    <submittedName>
        <fullName evidence="1">Uncharacterized protein</fullName>
    </submittedName>
</protein>
<proteinExistence type="predicted"/>
<dbReference type="EMBL" id="JANPWB010000010">
    <property type="protein sequence ID" value="KAJ1142666.1"/>
    <property type="molecule type" value="Genomic_DNA"/>
</dbReference>